<evidence type="ECO:0000313" key="2">
    <source>
        <dbReference type="Proteomes" id="UP000015102"/>
    </source>
</evidence>
<name>T1GER6_MEGSC</name>
<sequence length="76" mass="9098">MERQIIVFCHRMPAIFNLPRISARLQRLMGTNVVRLTDRKYMQQLRNKTTRTTRINLQKGSISESIQWCYDNSKIQ</sequence>
<dbReference type="HOGENOM" id="CLU_2657329_0_0_1"/>
<reference evidence="2" key="1">
    <citation type="submission" date="2013-02" db="EMBL/GenBank/DDBJ databases">
        <authorList>
            <person name="Hughes D."/>
        </authorList>
    </citation>
    <scope>NUCLEOTIDE SEQUENCE</scope>
    <source>
        <strain>Durham</strain>
        <strain evidence="2">NC isolate 2 -- Noor lab</strain>
    </source>
</reference>
<keyword evidence="2" id="KW-1185">Reference proteome</keyword>
<accession>T1GER6</accession>
<reference evidence="1" key="2">
    <citation type="submission" date="2015-06" db="UniProtKB">
        <authorList>
            <consortium name="EnsemblMetazoa"/>
        </authorList>
    </citation>
    <scope>IDENTIFICATION</scope>
</reference>
<protein>
    <submittedName>
        <fullName evidence="1">Uncharacterized protein</fullName>
    </submittedName>
</protein>
<organism evidence="1 2">
    <name type="scientific">Megaselia scalaris</name>
    <name type="common">Humpbacked fly</name>
    <name type="synonym">Phora scalaris</name>
    <dbReference type="NCBI Taxonomy" id="36166"/>
    <lineage>
        <taxon>Eukaryota</taxon>
        <taxon>Metazoa</taxon>
        <taxon>Ecdysozoa</taxon>
        <taxon>Arthropoda</taxon>
        <taxon>Hexapoda</taxon>
        <taxon>Insecta</taxon>
        <taxon>Pterygota</taxon>
        <taxon>Neoptera</taxon>
        <taxon>Endopterygota</taxon>
        <taxon>Diptera</taxon>
        <taxon>Brachycera</taxon>
        <taxon>Muscomorpha</taxon>
        <taxon>Platypezoidea</taxon>
        <taxon>Phoridae</taxon>
        <taxon>Megaseliini</taxon>
        <taxon>Megaselia</taxon>
    </lineage>
</organism>
<evidence type="ECO:0000313" key="1">
    <source>
        <dbReference type="EnsemblMetazoa" id="MESCA001837-PA"/>
    </source>
</evidence>
<dbReference type="Proteomes" id="UP000015102">
    <property type="component" value="Unassembled WGS sequence"/>
</dbReference>
<dbReference type="EMBL" id="CAQQ02040013">
    <property type="status" value="NOT_ANNOTATED_CDS"/>
    <property type="molecule type" value="Genomic_DNA"/>
</dbReference>
<dbReference type="EnsemblMetazoa" id="MESCA001837-RA">
    <property type="protein sequence ID" value="MESCA001837-PA"/>
    <property type="gene ID" value="MESCA001837"/>
</dbReference>
<dbReference type="AlphaFoldDB" id="T1GER6"/>
<proteinExistence type="predicted"/>